<dbReference type="NCBIfam" id="TIGR01682">
    <property type="entry name" value="moaD"/>
    <property type="match status" value="1"/>
</dbReference>
<evidence type="ECO:0000256" key="1">
    <source>
        <dbReference type="ARBA" id="ARBA00022741"/>
    </source>
</evidence>
<dbReference type="OrthoDB" id="9801945at2"/>
<comment type="caution">
    <text evidence="4">The sequence shown here is derived from an EMBL/GenBank/DDBJ whole genome shotgun (WGS) entry which is preliminary data.</text>
</comment>
<accession>A0A0K9GUW7</accession>
<evidence type="ECO:0000256" key="2">
    <source>
        <dbReference type="ARBA" id="ARBA00024200"/>
    </source>
</evidence>
<evidence type="ECO:0000313" key="4">
    <source>
        <dbReference type="EMBL" id="KMY50436.1"/>
    </source>
</evidence>
<dbReference type="InterPro" id="IPR003749">
    <property type="entry name" value="ThiS/MoaD-like"/>
</dbReference>
<name>A0A0K9GUW7_9BACI</name>
<reference evidence="5" key="1">
    <citation type="submission" date="2015-07" db="EMBL/GenBank/DDBJ databases">
        <title>Genome sequencing project for genomic taxonomy and phylogenomics of Bacillus-like bacteria.</title>
        <authorList>
            <person name="Liu B."/>
            <person name="Wang J."/>
            <person name="Zhu Y."/>
            <person name="Liu G."/>
            <person name="Chen Q."/>
            <person name="Chen Z."/>
            <person name="Lan J."/>
            <person name="Che J."/>
            <person name="Ge C."/>
            <person name="Shi H."/>
            <person name="Pan Z."/>
            <person name="Liu X."/>
        </authorList>
    </citation>
    <scope>NUCLEOTIDE SEQUENCE [LARGE SCALE GENOMIC DNA]</scope>
    <source>
        <strain evidence="5">FJAT-27997</strain>
    </source>
</reference>
<dbReference type="STRING" id="1679170.AC625_13765"/>
<evidence type="ECO:0000313" key="5">
    <source>
        <dbReference type="Proteomes" id="UP000037146"/>
    </source>
</evidence>
<gene>
    <name evidence="4" type="ORF">AC625_13765</name>
</gene>
<proteinExistence type="inferred from homology"/>
<dbReference type="EMBL" id="LFZW01000001">
    <property type="protein sequence ID" value="KMY50436.1"/>
    <property type="molecule type" value="Genomic_DNA"/>
</dbReference>
<keyword evidence="5" id="KW-1185">Reference proteome</keyword>
<dbReference type="GO" id="GO:1990133">
    <property type="term" value="C:molybdopterin adenylyltransferase complex"/>
    <property type="evidence" value="ECO:0007669"/>
    <property type="project" value="TreeGrafter"/>
</dbReference>
<dbReference type="Proteomes" id="UP000037146">
    <property type="component" value="Unassembled WGS sequence"/>
</dbReference>
<dbReference type="GO" id="GO:0000166">
    <property type="term" value="F:nucleotide binding"/>
    <property type="evidence" value="ECO:0007669"/>
    <property type="project" value="UniProtKB-KW"/>
</dbReference>
<sequence>MIHLYYFAQMKELTKKKAETISWTAGTVAELIKWANETYPGFTDFSWHVAVNEEYVLETEPIYSGDSVAFIPPVSGG</sequence>
<organism evidence="4 5">
    <name type="scientific">Peribacillus loiseleuriae</name>
    <dbReference type="NCBI Taxonomy" id="1679170"/>
    <lineage>
        <taxon>Bacteria</taxon>
        <taxon>Bacillati</taxon>
        <taxon>Bacillota</taxon>
        <taxon>Bacilli</taxon>
        <taxon>Bacillales</taxon>
        <taxon>Bacillaceae</taxon>
        <taxon>Peribacillus</taxon>
    </lineage>
</organism>
<dbReference type="Pfam" id="PF02597">
    <property type="entry name" value="ThiS"/>
    <property type="match status" value="1"/>
</dbReference>
<dbReference type="GO" id="GO:0006777">
    <property type="term" value="P:Mo-molybdopterin cofactor biosynthetic process"/>
    <property type="evidence" value="ECO:0007669"/>
    <property type="project" value="InterPro"/>
</dbReference>
<dbReference type="InterPro" id="IPR044672">
    <property type="entry name" value="MOCS2A"/>
</dbReference>
<dbReference type="UniPathway" id="UPA00344"/>
<dbReference type="PANTHER" id="PTHR33359:SF1">
    <property type="entry name" value="MOLYBDOPTERIN SYNTHASE SULFUR CARRIER SUBUNIT"/>
    <property type="match status" value="1"/>
</dbReference>
<evidence type="ECO:0000256" key="3">
    <source>
        <dbReference type="ARBA" id="ARBA00024247"/>
    </source>
</evidence>
<dbReference type="CDD" id="cd00754">
    <property type="entry name" value="Ubl_MoaD"/>
    <property type="match status" value="1"/>
</dbReference>
<dbReference type="Gene3D" id="3.10.20.30">
    <property type="match status" value="1"/>
</dbReference>
<dbReference type="SUPFAM" id="SSF54285">
    <property type="entry name" value="MoaD/ThiS"/>
    <property type="match status" value="1"/>
</dbReference>
<dbReference type="InterPro" id="IPR012675">
    <property type="entry name" value="Beta-grasp_dom_sf"/>
</dbReference>
<protein>
    <recommendedName>
        <fullName evidence="3">Molybdopterin synthase sulfur carrier subunit</fullName>
    </recommendedName>
</protein>
<dbReference type="InterPro" id="IPR016155">
    <property type="entry name" value="Mopterin_synth/thiamin_S_b"/>
</dbReference>
<dbReference type="PANTHER" id="PTHR33359">
    <property type="entry name" value="MOLYBDOPTERIN SYNTHASE SULFUR CARRIER SUBUNIT"/>
    <property type="match status" value="1"/>
</dbReference>
<comment type="similarity">
    <text evidence="2">Belongs to the MoaD family.</text>
</comment>
<keyword evidence="1" id="KW-0547">Nucleotide-binding</keyword>
<dbReference type="AlphaFoldDB" id="A0A0K9GUW7"/>